<accession>Q0CKQ7</accession>
<feature type="region of interest" description="Disordered" evidence="1">
    <location>
        <begin position="98"/>
        <end position="137"/>
    </location>
</feature>
<dbReference type="VEuPathDB" id="FungiDB:ATEG_05727"/>
<sequence>MASFCGLKSTWATALLLLPQLITPTIADNSQTPYANHIFNAIHSSMRQWGSSLNHNGMSFFLATVPEGTQLYHGDHRREPITGTEWLAFEAEHALVFANPFPHGPPPPPDHDGDRKYPRPPPPPPRPHELRDDDPAGGWLHTYTAAKDLRLLYIDGMSAGKTSNGTMDSQDRILLRDAVSGHAEKERAELFCRRAREDWDDRLDGVIRMEAGFEIILCDFARDLRLVRVTQAKRKPLDKGGRGPPKDPLDGAKLWIKAVAARYHGIGGKRVVLNYDHFVTAYAYGLDLFHSPDGDRLALPRLTQLSTEDLEPIRADVDRLIMSHDPEEASTDWQAIADMVVERYARELRYLASGQLSTVANIHEAVEGLLGPFIDYSDRNATLEVDRCANHFVPAGASNGTAGAAVRSVTHRICATLSDTLNQADYDTAVADIRRLMEYLSWTTWKECNGCADNEVCVVPMWPMGTVEDYQHPQCRDPEKPNGGGRRYWGRPGRPPKSPPKPMAASWMQRMSHSLQTILR</sequence>
<gene>
    <name evidence="3" type="ORF">ATEG_05727</name>
</gene>
<feature type="chain" id="PRO_5004170384" evidence="2">
    <location>
        <begin position="28"/>
        <end position="520"/>
    </location>
</feature>
<name>Q0CKQ7_ASPTN</name>
<dbReference type="OMA" id="WPMGTVE"/>
<dbReference type="GeneID" id="4321860"/>
<protein>
    <submittedName>
        <fullName evidence="3">Uncharacterized protein</fullName>
    </submittedName>
</protein>
<feature type="signal peptide" evidence="2">
    <location>
        <begin position="1"/>
        <end position="27"/>
    </location>
</feature>
<reference evidence="4" key="1">
    <citation type="submission" date="2005-09" db="EMBL/GenBank/DDBJ databases">
        <title>Annotation of the Aspergillus terreus NIH2624 genome.</title>
        <authorList>
            <person name="Birren B.W."/>
            <person name="Lander E.S."/>
            <person name="Galagan J.E."/>
            <person name="Nusbaum C."/>
            <person name="Devon K."/>
            <person name="Henn M."/>
            <person name="Ma L.-J."/>
            <person name="Jaffe D.B."/>
            <person name="Butler J."/>
            <person name="Alvarez P."/>
            <person name="Gnerre S."/>
            <person name="Grabherr M."/>
            <person name="Kleber M."/>
            <person name="Mauceli E.W."/>
            <person name="Brockman W."/>
            <person name="Rounsley S."/>
            <person name="Young S.K."/>
            <person name="LaButti K."/>
            <person name="Pushparaj V."/>
            <person name="DeCaprio D."/>
            <person name="Crawford M."/>
            <person name="Koehrsen M."/>
            <person name="Engels R."/>
            <person name="Montgomery P."/>
            <person name="Pearson M."/>
            <person name="Howarth C."/>
            <person name="Larson L."/>
            <person name="Luoma S."/>
            <person name="White J."/>
            <person name="Alvarado L."/>
            <person name="Kodira C.D."/>
            <person name="Zeng Q."/>
            <person name="Oleary S."/>
            <person name="Yandava C."/>
            <person name="Denning D.W."/>
            <person name="Nierman W.C."/>
            <person name="Milne T."/>
            <person name="Madden K."/>
        </authorList>
    </citation>
    <scope>NUCLEOTIDE SEQUENCE [LARGE SCALE GENOMIC DNA]</scope>
    <source>
        <strain evidence="4">NIH 2624 / FGSC A1156</strain>
    </source>
</reference>
<dbReference type="AlphaFoldDB" id="Q0CKQ7"/>
<dbReference type="eggNOG" id="ENOG502QRJE">
    <property type="taxonomic scope" value="Eukaryota"/>
</dbReference>
<evidence type="ECO:0000313" key="3">
    <source>
        <dbReference type="EMBL" id="EAU33488.1"/>
    </source>
</evidence>
<dbReference type="OrthoDB" id="10261782at2759"/>
<dbReference type="Proteomes" id="UP000007963">
    <property type="component" value="Unassembled WGS sequence"/>
</dbReference>
<dbReference type="HOGENOM" id="CLU_017366_2_0_1"/>
<dbReference type="InterPro" id="IPR038921">
    <property type="entry name" value="YOR389W-like"/>
</dbReference>
<evidence type="ECO:0000256" key="2">
    <source>
        <dbReference type="SAM" id="SignalP"/>
    </source>
</evidence>
<evidence type="ECO:0000313" key="4">
    <source>
        <dbReference type="Proteomes" id="UP000007963"/>
    </source>
</evidence>
<dbReference type="RefSeq" id="XP_001214905.1">
    <property type="nucleotide sequence ID" value="XM_001214905.1"/>
</dbReference>
<keyword evidence="2" id="KW-0732">Signal</keyword>
<dbReference type="STRING" id="341663.Q0CKQ7"/>
<dbReference type="EMBL" id="CH476601">
    <property type="protein sequence ID" value="EAU33488.1"/>
    <property type="molecule type" value="Genomic_DNA"/>
</dbReference>
<evidence type="ECO:0000256" key="1">
    <source>
        <dbReference type="SAM" id="MobiDB-lite"/>
    </source>
</evidence>
<feature type="compositionally biased region" description="Basic and acidic residues" evidence="1">
    <location>
        <begin position="470"/>
        <end position="480"/>
    </location>
</feature>
<feature type="compositionally biased region" description="Pro residues" evidence="1">
    <location>
        <begin position="493"/>
        <end position="502"/>
    </location>
</feature>
<dbReference type="PANTHER" id="PTHR35204:SF1">
    <property type="entry name" value="ENTEROTOXIN"/>
    <property type="match status" value="1"/>
</dbReference>
<organism evidence="3 4">
    <name type="scientific">Aspergillus terreus (strain NIH 2624 / FGSC A1156)</name>
    <dbReference type="NCBI Taxonomy" id="341663"/>
    <lineage>
        <taxon>Eukaryota</taxon>
        <taxon>Fungi</taxon>
        <taxon>Dikarya</taxon>
        <taxon>Ascomycota</taxon>
        <taxon>Pezizomycotina</taxon>
        <taxon>Eurotiomycetes</taxon>
        <taxon>Eurotiomycetidae</taxon>
        <taxon>Eurotiales</taxon>
        <taxon>Aspergillaceae</taxon>
        <taxon>Aspergillus</taxon>
        <taxon>Aspergillus subgen. Circumdati</taxon>
    </lineage>
</organism>
<proteinExistence type="predicted"/>
<feature type="region of interest" description="Disordered" evidence="1">
    <location>
        <begin position="470"/>
        <end position="507"/>
    </location>
</feature>
<dbReference type="PANTHER" id="PTHR35204">
    <property type="entry name" value="YALI0A21131P"/>
    <property type="match status" value="1"/>
</dbReference>